<evidence type="ECO:0000313" key="7">
    <source>
        <dbReference type="Ensembl" id="ENSECRP00000026993.1"/>
    </source>
</evidence>
<dbReference type="AlphaFoldDB" id="A0A8C4XEY7"/>
<dbReference type="OrthoDB" id="5954824at2759"/>
<dbReference type="GeneTree" id="ENSGT00940000166634"/>
<feature type="domain" description="Fork-head" evidence="6">
    <location>
        <begin position="75"/>
        <end position="168"/>
    </location>
</feature>
<keyword evidence="8" id="KW-1185">Reference proteome</keyword>
<reference evidence="7" key="3">
    <citation type="submission" date="2025-09" db="UniProtKB">
        <authorList>
            <consortium name="Ensembl"/>
        </authorList>
    </citation>
    <scope>IDENTIFICATION</scope>
</reference>
<feature type="compositionally biased region" description="Basic and acidic residues" evidence="5">
    <location>
        <begin position="52"/>
        <end position="65"/>
    </location>
</feature>
<evidence type="ECO:0000256" key="5">
    <source>
        <dbReference type="SAM" id="MobiDB-lite"/>
    </source>
</evidence>
<dbReference type="SUPFAM" id="SSF46785">
    <property type="entry name" value="Winged helix' DNA-binding domain"/>
    <property type="match status" value="1"/>
</dbReference>
<gene>
    <name evidence="7" type="primary">foxq2</name>
</gene>
<dbReference type="InterPro" id="IPR030456">
    <property type="entry name" value="TF_fork_head_CS_2"/>
</dbReference>
<dbReference type="GeneID" id="114663181"/>
<dbReference type="FunFam" id="1.10.10.10:FF:000352">
    <property type="entry name" value="Forkhead box Q2"/>
    <property type="match status" value="1"/>
</dbReference>
<dbReference type="PROSITE" id="PS50039">
    <property type="entry name" value="FORK_HEAD_3"/>
    <property type="match status" value="1"/>
</dbReference>
<evidence type="ECO:0000259" key="6">
    <source>
        <dbReference type="PROSITE" id="PS50039"/>
    </source>
</evidence>
<dbReference type="GO" id="GO:0009653">
    <property type="term" value="P:anatomical structure morphogenesis"/>
    <property type="evidence" value="ECO:0007669"/>
    <property type="project" value="TreeGrafter"/>
</dbReference>
<dbReference type="Ensembl" id="ENSECRT00000027562.1">
    <property type="protein sequence ID" value="ENSECRP00000026993.1"/>
    <property type="gene ID" value="ENSECRG00000018258.1"/>
</dbReference>
<dbReference type="PROSITE" id="PS00658">
    <property type="entry name" value="FORK_HEAD_2"/>
    <property type="match status" value="1"/>
</dbReference>
<dbReference type="GO" id="GO:0030154">
    <property type="term" value="P:cell differentiation"/>
    <property type="evidence" value="ECO:0007669"/>
    <property type="project" value="TreeGrafter"/>
</dbReference>
<dbReference type="Proteomes" id="UP000694620">
    <property type="component" value="Chromosome 12"/>
</dbReference>
<evidence type="ECO:0000256" key="4">
    <source>
        <dbReference type="PROSITE-ProRule" id="PRU00089"/>
    </source>
</evidence>
<name>A0A8C4XEY7_ERPCA</name>
<dbReference type="PRINTS" id="PR00053">
    <property type="entry name" value="FORKHEAD"/>
</dbReference>
<dbReference type="SMART" id="SM00339">
    <property type="entry name" value="FH"/>
    <property type="match status" value="1"/>
</dbReference>
<dbReference type="GO" id="GO:0000981">
    <property type="term" value="F:DNA-binding transcription factor activity, RNA polymerase II-specific"/>
    <property type="evidence" value="ECO:0007669"/>
    <property type="project" value="TreeGrafter"/>
</dbReference>
<feature type="region of interest" description="Disordered" evidence="5">
    <location>
        <begin position="43"/>
        <end position="71"/>
    </location>
</feature>
<feature type="DNA-binding region" description="Fork-head" evidence="4">
    <location>
        <begin position="75"/>
        <end position="168"/>
    </location>
</feature>
<dbReference type="PANTHER" id="PTHR11829:SF142">
    <property type="entry name" value="FORK-HEAD DOMAIN-CONTAINING PROTEIN"/>
    <property type="match status" value="1"/>
</dbReference>
<dbReference type="GO" id="GO:0005634">
    <property type="term" value="C:nucleus"/>
    <property type="evidence" value="ECO:0007669"/>
    <property type="project" value="UniProtKB-SubCell"/>
</dbReference>
<dbReference type="Gene3D" id="1.10.10.10">
    <property type="entry name" value="Winged helix-like DNA-binding domain superfamily/Winged helix DNA-binding domain"/>
    <property type="match status" value="1"/>
</dbReference>
<dbReference type="Pfam" id="PF00250">
    <property type="entry name" value="Forkhead"/>
    <property type="match status" value="1"/>
</dbReference>
<proteinExistence type="predicted"/>
<dbReference type="RefSeq" id="XP_028672765.2">
    <property type="nucleotide sequence ID" value="XM_028816932.2"/>
</dbReference>
<dbReference type="InterPro" id="IPR036390">
    <property type="entry name" value="WH_DNA-bd_sf"/>
</dbReference>
<dbReference type="InterPro" id="IPR047519">
    <property type="entry name" value="FH_FOXQ2-like"/>
</dbReference>
<keyword evidence="2 4" id="KW-0238">DNA-binding</keyword>
<reference evidence="7" key="2">
    <citation type="submission" date="2025-08" db="UniProtKB">
        <authorList>
            <consortium name="Ensembl"/>
        </authorList>
    </citation>
    <scope>IDENTIFICATION</scope>
</reference>
<evidence type="ECO:0000256" key="3">
    <source>
        <dbReference type="ARBA" id="ARBA00023242"/>
    </source>
</evidence>
<organism evidence="7 8">
    <name type="scientific">Erpetoichthys calabaricus</name>
    <name type="common">Rope fish</name>
    <name type="synonym">Calamoichthys calabaricus</name>
    <dbReference type="NCBI Taxonomy" id="27687"/>
    <lineage>
        <taxon>Eukaryota</taxon>
        <taxon>Metazoa</taxon>
        <taxon>Chordata</taxon>
        <taxon>Craniata</taxon>
        <taxon>Vertebrata</taxon>
        <taxon>Euteleostomi</taxon>
        <taxon>Actinopterygii</taxon>
        <taxon>Polypteriformes</taxon>
        <taxon>Polypteridae</taxon>
        <taxon>Erpetoichthys</taxon>
    </lineage>
</organism>
<comment type="subcellular location">
    <subcellularLocation>
        <location evidence="1 4">Nucleus</location>
    </subcellularLocation>
</comment>
<protein>
    <submittedName>
        <fullName evidence="7">Forkhead box Q2</fullName>
    </submittedName>
</protein>
<dbReference type="CDD" id="cd20035">
    <property type="entry name" value="FH_FOXQ2-like"/>
    <property type="match status" value="1"/>
</dbReference>
<evidence type="ECO:0000313" key="8">
    <source>
        <dbReference type="Proteomes" id="UP000694620"/>
    </source>
</evidence>
<dbReference type="GO" id="GO:0000978">
    <property type="term" value="F:RNA polymerase II cis-regulatory region sequence-specific DNA binding"/>
    <property type="evidence" value="ECO:0007669"/>
    <property type="project" value="TreeGrafter"/>
</dbReference>
<reference evidence="7" key="1">
    <citation type="submission" date="2021-06" db="EMBL/GenBank/DDBJ databases">
        <authorList>
            <consortium name="Wellcome Sanger Institute Data Sharing"/>
        </authorList>
    </citation>
    <scope>NUCLEOTIDE SEQUENCE [LARGE SCALE GENOMIC DNA]</scope>
</reference>
<sequence length="234" mass="26773">MQCMSDTGTEKPGMAFTIDYLLYDKGKRERTFKKLPSHVDIREVPGTQNENQLHHSEAKVEEGSVKGENPGVAGKPAQSYIALISSAIISCPEKKLLLSDIYQWIMDHYPYFKSKDKNWRNSVRHNLSLNECFVKAGRSDNGKGHYWAIHPANYQDFSKGDYHRRRTRRRIRRVASGFGYQLLPLNPLPRPRLWADGLACWSCLGSSHPYVPNKLPWSWPTLPGPLPVPVHTFL</sequence>
<dbReference type="PANTHER" id="PTHR11829">
    <property type="entry name" value="FORKHEAD BOX PROTEIN"/>
    <property type="match status" value="1"/>
</dbReference>
<accession>A0A8C4XEY7</accession>
<dbReference type="InterPro" id="IPR036388">
    <property type="entry name" value="WH-like_DNA-bd_sf"/>
</dbReference>
<dbReference type="InterPro" id="IPR050211">
    <property type="entry name" value="FOX_domain-containing"/>
</dbReference>
<keyword evidence="3 4" id="KW-0539">Nucleus</keyword>
<evidence type="ECO:0000256" key="1">
    <source>
        <dbReference type="ARBA" id="ARBA00004123"/>
    </source>
</evidence>
<evidence type="ECO:0000256" key="2">
    <source>
        <dbReference type="ARBA" id="ARBA00023125"/>
    </source>
</evidence>
<dbReference type="InterPro" id="IPR001766">
    <property type="entry name" value="Fork_head_dom"/>
</dbReference>